<dbReference type="InterPro" id="IPR013783">
    <property type="entry name" value="Ig-like_fold"/>
</dbReference>
<proteinExistence type="predicted"/>
<dbReference type="Pfam" id="PF13585">
    <property type="entry name" value="CHU_C"/>
    <property type="match status" value="1"/>
</dbReference>
<keyword evidence="2" id="KW-1185">Reference proteome</keyword>
<dbReference type="STRING" id="1763534.GCA_001831475_02214"/>
<reference evidence="1 2" key="1">
    <citation type="submission" date="2016-03" db="EMBL/GenBank/DDBJ databases">
        <authorList>
            <person name="Ploux O."/>
        </authorList>
    </citation>
    <scope>NUCLEOTIDE SEQUENCE [LARGE SCALE GENOMIC DNA]</scope>
    <source>
        <strain evidence="1 2">LPB0076</strain>
    </source>
</reference>
<gene>
    <name evidence="1" type="ORF">LPBF_11290</name>
</gene>
<dbReference type="EMBL" id="LVEP01000045">
    <property type="protein sequence ID" value="OCB72988.1"/>
    <property type="molecule type" value="Genomic_DNA"/>
</dbReference>
<name>A0A1B9DTG6_9FLAO</name>
<accession>A0A1B9DTG6</accession>
<evidence type="ECO:0008006" key="3">
    <source>
        <dbReference type="Google" id="ProtNLM"/>
    </source>
</evidence>
<protein>
    <recommendedName>
        <fullName evidence="3">BIG2 domain-containing protein</fullName>
    </recommendedName>
</protein>
<comment type="caution">
    <text evidence="1">The sequence shown here is derived from an EMBL/GenBank/DDBJ whole genome shotgun (WGS) entry which is preliminary data.</text>
</comment>
<dbReference type="Gene3D" id="2.60.40.10">
    <property type="entry name" value="Immunoglobulins"/>
    <property type="match status" value="5"/>
</dbReference>
<dbReference type="AlphaFoldDB" id="A0A1B9DTG6"/>
<evidence type="ECO:0000313" key="1">
    <source>
        <dbReference type="EMBL" id="OCB72988.1"/>
    </source>
</evidence>
<sequence>MATGTITVTTNNTVTAASATPTLCNNTALTNITHTTTGATAIGTATGLPAGVTAAFASNTITISGTPTAAGVFNYSIPLTGGCGTAVMATGTITVTTNNTVTAASATPTLCNNTALTNITHTTTGATGIGTATGLPAGVTAAFASNTITISGTPTAAGVFNYNIPLTGGCGTAVMATGTITVTTNNTVTAASATPTLCNNTALTNITHTTTGATAIGTATGLPAGVTAAFASNTITISGTPTAAGVFNYNIPLTGGCGTAVMATGTITVTTNNTVTAASATPTLCNNTALTNITHTTTGATAIGTATGLPAGVTAAFASNTITISGTPTAAGVFNYNIPLTGGCGTVSATGTITVTTNNTVTAASATPTLCNNTALTNITHTTTGATAIGTATGLPAGVTAAFASNTITISGTPTAAGVFNYNIPLTGGCGTVSATGTITVSAAPNAGILSGMQSICIGSTTTFSSTGGLGNWITNAPSIATINTTTGVVTGLAAGTATMTYRVASTTGCPDAIATRTVTVTAAPNAGTNGVLELCTRVTPTTNQLFNQLGGRPDTGGTWSNVGDIYTYSVNATAPCYLAATATVTLNVLTAPLAEAGNTAVITCGSPRVTLNGFGSEVTNATYSWSGGTIVSGSNTLNPVVSAPGIYTIVVTNNTTGCTANDTVIVTQNTDAPRFTFSETGLNQYTIAASLGQAPYQYSFDNDNNYGTNPVFKIERTDYYTLYVKDAKGCIYSETVYLVYKGIEFPKFFSPDGNGSNDFWYPTQIQDYPNLEVSIYDRYQRLIATFKGNSSLGWDGNYKGKPLPYGDYWYVIRTNNENDKKEYIGGMTLFR</sequence>
<dbReference type="NCBIfam" id="TIGR04131">
    <property type="entry name" value="Bac_Flav_CTERM"/>
    <property type="match status" value="1"/>
</dbReference>
<evidence type="ECO:0000313" key="2">
    <source>
        <dbReference type="Proteomes" id="UP000093510"/>
    </source>
</evidence>
<dbReference type="Proteomes" id="UP000093510">
    <property type="component" value="Unassembled WGS sequence"/>
</dbReference>
<dbReference type="InterPro" id="IPR026341">
    <property type="entry name" value="T9SS_type_B"/>
</dbReference>
<organism evidence="1 2">
    <name type="scientific">Flavobacterium crassostreae</name>
    <dbReference type="NCBI Taxonomy" id="1763534"/>
    <lineage>
        <taxon>Bacteria</taxon>
        <taxon>Pseudomonadati</taxon>
        <taxon>Bacteroidota</taxon>
        <taxon>Flavobacteriia</taxon>
        <taxon>Flavobacteriales</taxon>
        <taxon>Flavobacteriaceae</taxon>
        <taxon>Flavobacterium</taxon>
    </lineage>
</organism>